<accession>A0A516KHD0</accession>
<dbReference type="CDD" id="cd00093">
    <property type="entry name" value="HTH_XRE"/>
    <property type="match status" value="1"/>
</dbReference>
<evidence type="ECO:0000259" key="2">
    <source>
        <dbReference type="PROSITE" id="PS50943"/>
    </source>
</evidence>
<dbReference type="InterPro" id="IPR001387">
    <property type="entry name" value="Cro/C1-type_HTH"/>
</dbReference>
<dbReference type="RefSeq" id="WP_143894693.1">
    <property type="nucleotide sequence ID" value="NZ_CP041666.1"/>
</dbReference>
<dbReference type="Proteomes" id="UP000315215">
    <property type="component" value="Chromosome"/>
</dbReference>
<proteinExistence type="predicted"/>
<dbReference type="PANTHER" id="PTHR46558:SF11">
    <property type="entry name" value="HTH-TYPE TRANSCRIPTIONAL REGULATOR XRE"/>
    <property type="match status" value="1"/>
</dbReference>
<reference evidence="3 4" key="1">
    <citation type="submission" date="2019-07" db="EMBL/GenBank/DDBJ databases">
        <authorList>
            <person name="Li J."/>
        </authorList>
    </citation>
    <scope>NUCLEOTIDE SEQUENCE [LARGE SCALE GENOMIC DNA]</scope>
    <source>
        <strain evidence="3 4">TKL69</strain>
    </source>
</reference>
<dbReference type="OrthoDB" id="72638at2"/>
<evidence type="ECO:0000313" key="3">
    <source>
        <dbReference type="EMBL" id="QDP40795.1"/>
    </source>
</evidence>
<dbReference type="KEGG" id="aqt:FN924_11725"/>
<evidence type="ECO:0000313" key="4">
    <source>
        <dbReference type="Proteomes" id="UP000315215"/>
    </source>
</evidence>
<protein>
    <submittedName>
        <fullName evidence="3">Helix-turn-helix transcriptional regulator</fullName>
    </submittedName>
</protein>
<dbReference type="PANTHER" id="PTHR46558">
    <property type="entry name" value="TRACRIPTIONAL REGULATORY PROTEIN-RELATED-RELATED"/>
    <property type="match status" value="1"/>
</dbReference>
<dbReference type="Gene3D" id="1.10.260.40">
    <property type="entry name" value="lambda repressor-like DNA-binding domains"/>
    <property type="match status" value="1"/>
</dbReference>
<dbReference type="SUPFAM" id="SSF47413">
    <property type="entry name" value="lambda repressor-like DNA-binding domains"/>
    <property type="match status" value="1"/>
</dbReference>
<keyword evidence="4" id="KW-1185">Reference proteome</keyword>
<dbReference type="SMART" id="SM00530">
    <property type="entry name" value="HTH_XRE"/>
    <property type="match status" value="1"/>
</dbReference>
<dbReference type="GO" id="GO:0003677">
    <property type="term" value="F:DNA binding"/>
    <property type="evidence" value="ECO:0007669"/>
    <property type="project" value="UniProtKB-KW"/>
</dbReference>
<dbReference type="PROSITE" id="PS50943">
    <property type="entry name" value="HTH_CROC1"/>
    <property type="match status" value="1"/>
</dbReference>
<sequence>MKFAERLKKHREEIKKERPEWTQSYVAERIGVARVTYTSYENGTKLPPLDTVDRIATLMDVSADYLIGRTDEKSPRLISDKQKEINVFAERDSVLEYYESLKEDEEFNPIYELNRLIKEYGIDQIGFLDYKKWENFTKEDIDEIRRHFEWVSQRAKERNEDGD</sequence>
<dbReference type="InterPro" id="IPR010982">
    <property type="entry name" value="Lambda_DNA-bd_dom_sf"/>
</dbReference>
<dbReference type="Pfam" id="PF01381">
    <property type="entry name" value="HTH_3"/>
    <property type="match status" value="1"/>
</dbReference>
<name>A0A516KHD0_9BACI</name>
<keyword evidence="1" id="KW-0238">DNA-binding</keyword>
<organism evidence="3 4">
    <name type="scientific">Radiobacillus deserti</name>
    <dbReference type="NCBI Taxonomy" id="2594883"/>
    <lineage>
        <taxon>Bacteria</taxon>
        <taxon>Bacillati</taxon>
        <taxon>Bacillota</taxon>
        <taxon>Bacilli</taxon>
        <taxon>Bacillales</taxon>
        <taxon>Bacillaceae</taxon>
        <taxon>Radiobacillus</taxon>
    </lineage>
</organism>
<gene>
    <name evidence="3" type="ORF">FN924_11725</name>
</gene>
<evidence type="ECO:0000256" key="1">
    <source>
        <dbReference type="ARBA" id="ARBA00023125"/>
    </source>
</evidence>
<feature type="domain" description="HTH cro/C1-type" evidence="2">
    <location>
        <begin position="21"/>
        <end position="66"/>
    </location>
</feature>
<dbReference type="AlphaFoldDB" id="A0A516KHD0"/>
<dbReference type="EMBL" id="CP041666">
    <property type="protein sequence ID" value="QDP40795.1"/>
    <property type="molecule type" value="Genomic_DNA"/>
</dbReference>